<proteinExistence type="inferred from homology"/>
<dbReference type="GO" id="GO:0016779">
    <property type="term" value="F:nucleotidyltransferase activity"/>
    <property type="evidence" value="ECO:0007669"/>
    <property type="project" value="UniProtKB-KW"/>
</dbReference>
<feature type="transmembrane region" description="Helical" evidence="6">
    <location>
        <begin position="562"/>
        <end position="584"/>
    </location>
</feature>
<comment type="similarity">
    <text evidence="1 4">Belongs to the tRNA nucleotidyltransferase/poly(A) polymerase family.</text>
</comment>
<evidence type="ECO:0000313" key="9">
    <source>
        <dbReference type="Proteomes" id="UP001642464"/>
    </source>
</evidence>
<dbReference type="Gene3D" id="1.10.3090.10">
    <property type="entry name" value="cca-adding enzyme, domain 2"/>
    <property type="match status" value="1"/>
</dbReference>
<evidence type="ECO:0000256" key="5">
    <source>
        <dbReference type="SAM" id="MobiDB-lite"/>
    </source>
</evidence>
<keyword evidence="2 4" id="KW-0808">Transferase</keyword>
<evidence type="ECO:0000259" key="7">
    <source>
        <dbReference type="Pfam" id="PF01743"/>
    </source>
</evidence>
<name>A0ABP0ILT1_9DINO</name>
<evidence type="ECO:0000313" key="8">
    <source>
        <dbReference type="EMBL" id="CAK9003561.1"/>
    </source>
</evidence>
<organism evidence="8 9">
    <name type="scientific">Durusdinium trenchii</name>
    <dbReference type="NCBI Taxonomy" id="1381693"/>
    <lineage>
        <taxon>Eukaryota</taxon>
        <taxon>Sar</taxon>
        <taxon>Alveolata</taxon>
        <taxon>Dinophyceae</taxon>
        <taxon>Suessiales</taxon>
        <taxon>Symbiodiniaceae</taxon>
        <taxon>Durusdinium</taxon>
    </lineage>
</organism>
<keyword evidence="6" id="KW-1133">Transmembrane helix</keyword>
<feature type="domain" description="Poly A polymerase head" evidence="7">
    <location>
        <begin position="72"/>
        <end position="159"/>
    </location>
</feature>
<feature type="region of interest" description="Disordered" evidence="5">
    <location>
        <begin position="495"/>
        <end position="519"/>
    </location>
</feature>
<dbReference type="EMBL" id="CAXAMM010004446">
    <property type="protein sequence ID" value="CAK9003561.1"/>
    <property type="molecule type" value="Genomic_DNA"/>
</dbReference>
<dbReference type="PANTHER" id="PTHR13734:SF5">
    <property type="entry name" value="CCA TRNA NUCLEOTIDYLTRANSFERASE, MITOCHONDRIAL"/>
    <property type="match status" value="1"/>
</dbReference>
<dbReference type="PANTHER" id="PTHR13734">
    <property type="entry name" value="TRNA-NUCLEOTIDYLTRANSFERASE"/>
    <property type="match status" value="1"/>
</dbReference>
<evidence type="ECO:0000256" key="6">
    <source>
        <dbReference type="SAM" id="Phobius"/>
    </source>
</evidence>
<dbReference type="InterPro" id="IPR043519">
    <property type="entry name" value="NT_sf"/>
</dbReference>
<dbReference type="SUPFAM" id="SSF81891">
    <property type="entry name" value="Poly A polymerase C-terminal region-like"/>
    <property type="match status" value="1"/>
</dbReference>
<keyword evidence="8" id="KW-0548">Nucleotidyltransferase</keyword>
<protein>
    <submittedName>
        <fullName evidence="8">Mitochondrial (CCA-adding enzyme) (tRNA CCA-pyrophosphorylase) (tRNA adenylyltransferase) (tRNA nucleotidyltransferase)</fullName>
    </submittedName>
</protein>
<dbReference type="Pfam" id="PF01743">
    <property type="entry name" value="PolyA_pol"/>
    <property type="match status" value="1"/>
</dbReference>
<keyword evidence="6" id="KW-0472">Membrane</keyword>
<comment type="caution">
    <text evidence="8">The sequence shown here is derived from an EMBL/GenBank/DDBJ whole genome shotgun (WGS) entry which is preliminary data.</text>
</comment>
<evidence type="ECO:0000256" key="3">
    <source>
        <dbReference type="ARBA" id="ARBA00022884"/>
    </source>
</evidence>
<keyword evidence="9" id="KW-1185">Reference proteome</keyword>
<dbReference type="Proteomes" id="UP001642464">
    <property type="component" value="Unassembled WGS sequence"/>
</dbReference>
<evidence type="ECO:0000256" key="1">
    <source>
        <dbReference type="ARBA" id="ARBA00007265"/>
    </source>
</evidence>
<accession>A0ABP0ILT1</accession>
<gene>
    <name evidence="8" type="ORF">SCF082_LOCUS7794</name>
</gene>
<sequence>MSHHALKTLQRVKQPFLQKGHRQLLAVAAGRCRRVKKLTANGLGDLDVIISERSTVEFFELLRHDEALKSVLRRPPLLVPEKGSRTATVKLLFPEVSVDITSLEGSASLESKSAGPQVLMKEDSCHRDTTFNSLYLEVETGTLHDVTGGLPDLAQGLVRSPHPEGAKASFLEDPVRLLRLLRFAARYDFRLDDEVLRAAEDAQVHKALGELLEHQRGRVLFEVKKALLLHNQPWRFLELCGACEVHPILFTSVPSPLWPGAVGTVRRLGQLLLYGLESEQLTARSQRFRGRIQGGRRPESRAPFFFLIFWDLIPNGEAFSEGSQFLFNMLTSGHPLWDKEWDSIMALRLLRKEHGMEPSDQDTPAMRDIKCSEQKWTDTLCSVPRGTTIDRRVALAWRVETFLLSLLRQKEQLLQLAEEQQLAFQEAVTDAFETLERLGATEHSAERLNLVGDELAQVAPTAKPMVEVLDCAPKAVSLGEDIPEDLSLTMTMETMGSDHSGVPHAPAPRTGEQSEAPSDIVDIVDKAEKNRRNSKYSKVTTVGALLQKQRQVVPWKDMIANYIDYVAGFLVLVNSFALMLWRFLRGCRRTRQAKNGCTGAKLRVIEALVDSHQRHLIRLRPGRVASRCEELKKPNRSEDFSALLPMRIVEDETDFDTSEEMEHRSSYNTMRWPLPVSDHHVPMPPNRSSHDHHLLQLHVYMGKIQQDPHHITRAAQIKLGMHELRLAPWTERVRPRGLGGVARVVVLQ</sequence>
<evidence type="ECO:0000256" key="2">
    <source>
        <dbReference type="ARBA" id="ARBA00022679"/>
    </source>
</evidence>
<keyword evidence="6" id="KW-0812">Transmembrane</keyword>
<dbReference type="Gene3D" id="3.30.460.10">
    <property type="entry name" value="Beta Polymerase, domain 2"/>
    <property type="match status" value="1"/>
</dbReference>
<dbReference type="SUPFAM" id="SSF81301">
    <property type="entry name" value="Nucleotidyltransferase"/>
    <property type="match status" value="1"/>
</dbReference>
<reference evidence="8 9" key="1">
    <citation type="submission" date="2024-02" db="EMBL/GenBank/DDBJ databases">
        <authorList>
            <person name="Chen Y."/>
            <person name="Shah S."/>
            <person name="Dougan E. K."/>
            <person name="Thang M."/>
            <person name="Chan C."/>
        </authorList>
    </citation>
    <scope>NUCLEOTIDE SEQUENCE [LARGE SCALE GENOMIC DNA]</scope>
</reference>
<evidence type="ECO:0000256" key="4">
    <source>
        <dbReference type="RuleBase" id="RU003953"/>
    </source>
</evidence>
<keyword evidence="3 4" id="KW-0694">RNA-binding</keyword>
<dbReference type="InterPro" id="IPR002646">
    <property type="entry name" value="PolA_pol_head_dom"/>
</dbReference>